<dbReference type="VEuPathDB" id="FungiDB:PYU1_G006681"/>
<feature type="chain" id="PRO_5003867966" description="Lipid-binding serum glycoprotein N-terminal domain-containing protein" evidence="1">
    <location>
        <begin position="21"/>
        <end position="304"/>
    </location>
</feature>
<reference evidence="2" key="3">
    <citation type="submission" date="2015-02" db="UniProtKB">
        <authorList>
            <consortium name="EnsemblProtists"/>
        </authorList>
    </citation>
    <scope>IDENTIFICATION</scope>
    <source>
        <strain evidence="2">DAOM BR144</strain>
    </source>
</reference>
<organism evidence="2 3">
    <name type="scientific">Globisporangium ultimum (strain ATCC 200006 / CBS 805.95 / DAOM BR144)</name>
    <name type="common">Pythium ultimum</name>
    <dbReference type="NCBI Taxonomy" id="431595"/>
    <lineage>
        <taxon>Eukaryota</taxon>
        <taxon>Sar</taxon>
        <taxon>Stramenopiles</taxon>
        <taxon>Oomycota</taxon>
        <taxon>Peronosporomycetes</taxon>
        <taxon>Pythiales</taxon>
        <taxon>Pythiaceae</taxon>
        <taxon>Globisporangium</taxon>
    </lineage>
</organism>
<feature type="signal peptide" evidence="1">
    <location>
        <begin position="1"/>
        <end position="20"/>
    </location>
</feature>
<evidence type="ECO:0000256" key="1">
    <source>
        <dbReference type="SAM" id="SignalP"/>
    </source>
</evidence>
<proteinExistence type="predicted"/>
<dbReference type="OMA" id="IAQPNHK"/>
<dbReference type="InParanoid" id="K3WP01"/>
<dbReference type="Proteomes" id="UP000019132">
    <property type="component" value="Unassembled WGS sequence"/>
</dbReference>
<evidence type="ECO:0000313" key="3">
    <source>
        <dbReference type="Proteomes" id="UP000019132"/>
    </source>
</evidence>
<reference evidence="3" key="1">
    <citation type="journal article" date="2010" name="Genome Biol.">
        <title>Genome sequence of the necrotrophic plant pathogen Pythium ultimum reveals original pathogenicity mechanisms and effector repertoire.</title>
        <authorList>
            <person name="Levesque C.A."/>
            <person name="Brouwer H."/>
            <person name="Cano L."/>
            <person name="Hamilton J.P."/>
            <person name="Holt C."/>
            <person name="Huitema E."/>
            <person name="Raffaele S."/>
            <person name="Robideau G.P."/>
            <person name="Thines M."/>
            <person name="Win J."/>
            <person name="Zerillo M.M."/>
            <person name="Beakes G.W."/>
            <person name="Boore J.L."/>
            <person name="Busam D."/>
            <person name="Dumas B."/>
            <person name="Ferriera S."/>
            <person name="Fuerstenberg S.I."/>
            <person name="Gachon C.M."/>
            <person name="Gaulin E."/>
            <person name="Govers F."/>
            <person name="Grenville-Briggs L."/>
            <person name="Horner N."/>
            <person name="Hostetler J."/>
            <person name="Jiang R.H."/>
            <person name="Johnson J."/>
            <person name="Krajaejun T."/>
            <person name="Lin H."/>
            <person name="Meijer H.J."/>
            <person name="Moore B."/>
            <person name="Morris P."/>
            <person name="Phuntmart V."/>
            <person name="Puiu D."/>
            <person name="Shetty J."/>
            <person name="Stajich J.E."/>
            <person name="Tripathy S."/>
            <person name="Wawra S."/>
            <person name="van West P."/>
            <person name="Whitty B.R."/>
            <person name="Coutinho P.M."/>
            <person name="Henrissat B."/>
            <person name="Martin F."/>
            <person name="Thomas P.D."/>
            <person name="Tyler B.M."/>
            <person name="De Vries R.P."/>
            <person name="Kamoun S."/>
            <person name="Yandell M."/>
            <person name="Tisserat N."/>
            <person name="Buell C.R."/>
        </authorList>
    </citation>
    <scope>NUCLEOTIDE SEQUENCE</scope>
    <source>
        <strain evidence="3">DAOM:BR144</strain>
    </source>
</reference>
<dbReference type="EnsemblProtists" id="PYU1_T006693">
    <property type="protein sequence ID" value="PYU1_T006693"/>
    <property type="gene ID" value="PYU1_G006681"/>
</dbReference>
<dbReference type="HOGENOM" id="CLU_064618_0_0_1"/>
<reference evidence="3" key="2">
    <citation type="submission" date="2010-04" db="EMBL/GenBank/DDBJ databases">
        <authorList>
            <person name="Buell R."/>
            <person name="Hamilton J."/>
            <person name="Hostetler J."/>
        </authorList>
    </citation>
    <scope>NUCLEOTIDE SEQUENCE [LARGE SCALE GENOMIC DNA]</scope>
    <source>
        <strain evidence="3">DAOM:BR144</strain>
    </source>
</reference>
<accession>K3WP01</accession>
<name>K3WP01_GLOUD</name>
<evidence type="ECO:0000313" key="2">
    <source>
        <dbReference type="EnsemblProtists" id="PYU1_T006693"/>
    </source>
</evidence>
<keyword evidence="1" id="KW-0732">Signal</keyword>
<dbReference type="EMBL" id="GL376635">
    <property type="status" value="NOT_ANNOTATED_CDS"/>
    <property type="molecule type" value="Genomic_DNA"/>
</dbReference>
<dbReference type="eggNOG" id="ENOG502SNEW">
    <property type="taxonomic scope" value="Eukaryota"/>
</dbReference>
<protein>
    <recommendedName>
        <fullName evidence="4">Lipid-binding serum glycoprotein N-terminal domain-containing protein</fullName>
    </recommendedName>
</protein>
<sequence length="304" mass="32413">MAKFLFYAAAAVLAAFGAEAQTTNPPCAAVDFTTKTTDINSLNAVIDIAINSGLLKTSIPDPIVVSDVNVSVVPFKLLNLNFNMTPHIKSISLGGVPTILPQHLNVSSADSVALAADFNGTVTLDATFKVSIQQLDLKWYSICWTSPLHPVTCPPLEIDINVTLAVVKPTLAANMQLDMVGCATGVSTTVCKDVTVTDILIAALSNAFESLLARLLRRFTNVQMLDIEIGWDSITQLDIIFTNSSAFLNAIVNALADFTVASVNKKGDAYTTVIDVLQKVIKSLVNKVLSTSLAVQFGKTCYDA</sequence>
<dbReference type="AlphaFoldDB" id="K3WP01"/>
<keyword evidence="3" id="KW-1185">Reference proteome</keyword>
<evidence type="ECO:0008006" key="4">
    <source>
        <dbReference type="Google" id="ProtNLM"/>
    </source>
</evidence>